<dbReference type="EC" id="2.1.1.199" evidence="6"/>
<dbReference type="Gene3D" id="3.40.50.150">
    <property type="entry name" value="Vaccinia Virus protein VP39"/>
    <property type="match status" value="1"/>
</dbReference>
<feature type="binding site" evidence="6">
    <location>
        <position position="50"/>
    </location>
    <ligand>
        <name>S-adenosyl-L-methionine</name>
        <dbReference type="ChEBI" id="CHEBI:59789"/>
    </ligand>
</feature>
<comment type="function">
    <text evidence="6">Specifically methylates the N4 position of cytidine in position 1402 (C1402) of 16S rRNA.</text>
</comment>
<comment type="catalytic activity">
    <reaction evidence="6">
        <text>cytidine(1402) in 16S rRNA + S-adenosyl-L-methionine = N(4)-methylcytidine(1402) in 16S rRNA + S-adenosyl-L-homocysteine + H(+)</text>
        <dbReference type="Rhea" id="RHEA:42928"/>
        <dbReference type="Rhea" id="RHEA-COMP:10286"/>
        <dbReference type="Rhea" id="RHEA-COMP:10287"/>
        <dbReference type="ChEBI" id="CHEBI:15378"/>
        <dbReference type="ChEBI" id="CHEBI:57856"/>
        <dbReference type="ChEBI" id="CHEBI:59789"/>
        <dbReference type="ChEBI" id="CHEBI:74506"/>
        <dbReference type="ChEBI" id="CHEBI:82748"/>
        <dbReference type="EC" id="2.1.1.199"/>
    </reaction>
</comment>
<dbReference type="PANTHER" id="PTHR11265:SF0">
    <property type="entry name" value="12S RRNA N4-METHYLCYTIDINE METHYLTRANSFERASE"/>
    <property type="match status" value="1"/>
</dbReference>
<feature type="binding site" evidence="6">
    <location>
        <position position="100"/>
    </location>
    <ligand>
        <name>S-adenosyl-L-methionine</name>
        <dbReference type="ChEBI" id="CHEBI:59789"/>
    </ligand>
</feature>
<gene>
    <name evidence="6 7" type="primary">rsmH</name>
    <name evidence="7" type="ORF">PbB2_02365</name>
</gene>
<dbReference type="SUPFAM" id="SSF53335">
    <property type="entry name" value="S-adenosyl-L-methionine-dependent methyltransferases"/>
    <property type="match status" value="1"/>
</dbReference>
<dbReference type="InterPro" id="IPR023397">
    <property type="entry name" value="SAM-dep_MeTrfase_MraW_recog"/>
</dbReference>
<comment type="subcellular location">
    <subcellularLocation>
        <location evidence="6">Cytoplasm</location>
    </subcellularLocation>
</comment>
<reference evidence="7 8" key="1">
    <citation type="journal article" date="2018" name="Genome Announc.">
        <title>Draft Genome Sequence of "Candidatus Phycosocius bacilliformis," an Alphaproteobacterial Ectosymbiont of the Hydrocarbon-Producing Green Alga Botryococcus braunii.</title>
        <authorList>
            <person name="Tanabe Y."/>
            <person name="Yamaguchi H."/>
            <person name="Watanabe M.M."/>
        </authorList>
    </citation>
    <scope>NUCLEOTIDE SEQUENCE [LARGE SCALE GENOMIC DNA]</scope>
    <source>
        <strain evidence="7 8">BOTRYCO-2</strain>
    </source>
</reference>
<name>A0A2P2EC79_9PROT</name>
<dbReference type="OrthoDB" id="9806637at2"/>
<comment type="caution">
    <text evidence="7">The sequence shown here is derived from an EMBL/GenBank/DDBJ whole genome shotgun (WGS) entry which is preliminary data.</text>
</comment>
<dbReference type="PANTHER" id="PTHR11265">
    <property type="entry name" value="S-ADENOSYL-METHYLTRANSFERASE MRAW"/>
    <property type="match status" value="1"/>
</dbReference>
<evidence type="ECO:0000256" key="6">
    <source>
        <dbReference type="HAMAP-Rule" id="MF_01007"/>
    </source>
</evidence>
<feature type="binding site" evidence="6">
    <location>
        <begin position="32"/>
        <end position="34"/>
    </location>
    <ligand>
        <name>S-adenosyl-L-methionine</name>
        <dbReference type="ChEBI" id="CHEBI:59789"/>
    </ligand>
</feature>
<dbReference type="GO" id="GO:0071424">
    <property type="term" value="F:rRNA (cytosine-N4-)-methyltransferase activity"/>
    <property type="evidence" value="ECO:0007669"/>
    <property type="project" value="UniProtKB-UniRule"/>
</dbReference>
<dbReference type="GO" id="GO:0005737">
    <property type="term" value="C:cytoplasm"/>
    <property type="evidence" value="ECO:0007669"/>
    <property type="project" value="UniProtKB-SubCell"/>
</dbReference>
<dbReference type="AlphaFoldDB" id="A0A2P2EC79"/>
<dbReference type="GO" id="GO:0070475">
    <property type="term" value="P:rRNA base methylation"/>
    <property type="evidence" value="ECO:0007669"/>
    <property type="project" value="UniProtKB-UniRule"/>
</dbReference>
<feature type="binding site" evidence="6">
    <location>
        <position position="77"/>
    </location>
    <ligand>
        <name>S-adenosyl-L-methionine</name>
        <dbReference type="ChEBI" id="CHEBI:59789"/>
    </ligand>
</feature>
<organism evidence="7 8">
    <name type="scientific">Candidatus Phycosocius bacilliformis</name>
    <dbReference type="NCBI Taxonomy" id="1445552"/>
    <lineage>
        <taxon>Bacteria</taxon>
        <taxon>Pseudomonadati</taxon>
        <taxon>Pseudomonadota</taxon>
        <taxon>Alphaproteobacteria</taxon>
        <taxon>Caulobacterales</taxon>
        <taxon>Caulobacterales incertae sedis</taxon>
        <taxon>Candidatus Phycosocius</taxon>
    </lineage>
</organism>
<sequence length="325" mass="35007">MSGHVPVMLPEVLEALAPQADQVIVDGTFGGGGYSRAILAAAPCRVIGLDRDPDAVARGHLLAQEMPSRFTMVETQFSRLDEIDHPIDAVVLDIGVSSFQIDQAERGFSFMQDGPLDMRMGKDGPSAADVIAQLSEAELSALFHHYGEEREARRIARAIVTDRVDKPYLRTSELAGVVARVIGRKHHDGIHPATRVFQALRIYVNDEIGELEKALVAAEAILPAGGRLVVVSFHSLEDRAVKTFLAERSKAASGSRHTPTLTGPAASFDLITRKPVVASDAEIAANPRARSAKLRAAIRTCAPARPRPISGLRGVPTLDQIRRAA</sequence>
<dbReference type="Proteomes" id="UP000245086">
    <property type="component" value="Unassembled WGS sequence"/>
</dbReference>
<keyword evidence="4 6" id="KW-0808">Transferase</keyword>
<keyword evidence="8" id="KW-1185">Reference proteome</keyword>
<dbReference type="PIRSF" id="PIRSF004486">
    <property type="entry name" value="MraW"/>
    <property type="match status" value="1"/>
</dbReference>
<keyword evidence="2 6" id="KW-0698">rRNA processing</keyword>
<keyword evidence="5 6" id="KW-0949">S-adenosyl-L-methionine</keyword>
<evidence type="ECO:0000256" key="5">
    <source>
        <dbReference type="ARBA" id="ARBA00022691"/>
    </source>
</evidence>
<dbReference type="SUPFAM" id="SSF81799">
    <property type="entry name" value="Putative methyltransferase TM0872, insert domain"/>
    <property type="match status" value="1"/>
</dbReference>
<dbReference type="InterPro" id="IPR002903">
    <property type="entry name" value="RsmH"/>
</dbReference>
<dbReference type="Gene3D" id="1.10.150.170">
    <property type="entry name" value="Putative methyltransferase TM0872, insert domain"/>
    <property type="match status" value="1"/>
</dbReference>
<evidence type="ECO:0000256" key="2">
    <source>
        <dbReference type="ARBA" id="ARBA00022552"/>
    </source>
</evidence>
<proteinExistence type="inferred from homology"/>
<comment type="similarity">
    <text evidence="1 6">Belongs to the methyltransferase superfamily. RsmH family.</text>
</comment>
<evidence type="ECO:0000313" key="7">
    <source>
        <dbReference type="EMBL" id="GBF58677.1"/>
    </source>
</evidence>
<feature type="binding site" evidence="6">
    <location>
        <position position="93"/>
    </location>
    <ligand>
        <name>S-adenosyl-L-methionine</name>
        <dbReference type="ChEBI" id="CHEBI:59789"/>
    </ligand>
</feature>
<keyword evidence="6" id="KW-0963">Cytoplasm</keyword>
<dbReference type="EMBL" id="BFBR01000007">
    <property type="protein sequence ID" value="GBF58677.1"/>
    <property type="molecule type" value="Genomic_DNA"/>
</dbReference>
<dbReference type="HAMAP" id="MF_01007">
    <property type="entry name" value="16SrRNA_methyltr_H"/>
    <property type="match status" value="1"/>
</dbReference>
<protein>
    <recommendedName>
        <fullName evidence="6">Ribosomal RNA small subunit methyltransferase H</fullName>
        <ecNumber evidence="6">2.1.1.199</ecNumber>
    </recommendedName>
    <alternativeName>
        <fullName evidence="6">16S rRNA m(4)C1402 methyltransferase</fullName>
    </alternativeName>
    <alternativeName>
        <fullName evidence="6">rRNA (cytosine-N(4)-)-methyltransferase RsmH</fullName>
    </alternativeName>
</protein>
<dbReference type="InterPro" id="IPR029063">
    <property type="entry name" value="SAM-dependent_MTases_sf"/>
</dbReference>
<evidence type="ECO:0000256" key="4">
    <source>
        <dbReference type="ARBA" id="ARBA00022679"/>
    </source>
</evidence>
<evidence type="ECO:0000256" key="1">
    <source>
        <dbReference type="ARBA" id="ARBA00010396"/>
    </source>
</evidence>
<dbReference type="RefSeq" id="WP_108985534.1">
    <property type="nucleotide sequence ID" value="NZ_BFBR01000007.1"/>
</dbReference>
<evidence type="ECO:0000256" key="3">
    <source>
        <dbReference type="ARBA" id="ARBA00022603"/>
    </source>
</evidence>
<dbReference type="Pfam" id="PF01795">
    <property type="entry name" value="Methyltransf_5"/>
    <property type="match status" value="1"/>
</dbReference>
<evidence type="ECO:0000313" key="8">
    <source>
        <dbReference type="Proteomes" id="UP000245086"/>
    </source>
</evidence>
<dbReference type="NCBIfam" id="TIGR00006">
    <property type="entry name" value="16S rRNA (cytosine(1402)-N(4))-methyltransferase RsmH"/>
    <property type="match status" value="1"/>
</dbReference>
<accession>A0A2P2EC79</accession>
<keyword evidence="3 6" id="KW-0489">Methyltransferase</keyword>